<dbReference type="InterPro" id="IPR027417">
    <property type="entry name" value="P-loop_NTPase"/>
</dbReference>
<gene>
    <name evidence="4" type="ORF">FA15DRAFT_676201</name>
</gene>
<dbReference type="Proteomes" id="UP000307440">
    <property type="component" value="Unassembled WGS sequence"/>
</dbReference>
<dbReference type="STRING" id="230819.A0A5C3KBK5"/>
<evidence type="ECO:0000313" key="4">
    <source>
        <dbReference type="EMBL" id="TFK17232.1"/>
    </source>
</evidence>
<organism evidence="4 5">
    <name type="scientific">Coprinopsis marcescibilis</name>
    <name type="common">Agaric fungus</name>
    <name type="synonym">Psathyrella marcescibilis</name>
    <dbReference type="NCBI Taxonomy" id="230819"/>
    <lineage>
        <taxon>Eukaryota</taxon>
        <taxon>Fungi</taxon>
        <taxon>Dikarya</taxon>
        <taxon>Basidiomycota</taxon>
        <taxon>Agaricomycotina</taxon>
        <taxon>Agaricomycetes</taxon>
        <taxon>Agaricomycetidae</taxon>
        <taxon>Agaricales</taxon>
        <taxon>Agaricineae</taxon>
        <taxon>Psathyrellaceae</taxon>
        <taxon>Coprinopsis</taxon>
    </lineage>
</organism>
<keyword evidence="5" id="KW-1185">Reference proteome</keyword>
<dbReference type="Gene3D" id="1.25.40.20">
    <property type="entry name" value="Ankyrin repeat-containing domain"/>
    <property type="match status" value="4"/>
</dbReference>
<evidence type="ECO:0000259" key="3">
    <source>
        <dbReference type="Pfam" id="PF24883"/>
    </source>
</evidence>
<keyword evidence="2" id="KW-0040">ANK repeat</keyword>
<dbReference type="SUPFAM" id="SSF52540">
    <property type="entry name" value="P-loop containing nucleoside triphosphate hydrolases"/>
    <property type="match status" value="1"/>
</dbReference>
<keyword evidence="1" id="KW-0677">Repeat</keyword>
<dbReference type="Pfam" id="PF12796">
    <property type="entry name" value="Ank_2"/>
    <property type="match status" value="2"/>
</dbReference>
<dbReference type="PANTHER" id="PTHR10039:SF15">
    <property type="entry name" value="NACHT DOMAIN-CONTAINING PROTEIN"/>
    <property type="match status" value="1"/>
</dbReference>
<evidence type="ECO:0000313" key="5">
    <source>
        <dbReference type="Proteomes" id="UP000307440"/>
    </source>
</evidence>
<dbReference type="Pfam" id="PF24883">
    <property type="entry name" value="NPHP3_N"/>
    <property type="match status" value="1"/>
</dbReference>
<dbReference type="Pfam" id="PF00023">
    <property type="entry name" value="Ank"/>
    <property type="match status" value="1"/>
</dbReference>
<dbReference type="SMART" id="SM00248">
    <property type="entry name" value="ANK"/>
    <property type="match status" value="6"/>
</dbReference>
<dbReference type="InterPro" id="IPR036770">
    <property type="entry name" value="Ankyrin_rpt-contain_sf"/>
</dbReference>
<dbReference type="InterPro" id="IPR002110">
    <property type="entry name" value="Ankyrin_rpt"/>
</dbReference>
<evidence type="ECO:0000256" key="2">
    <source>
        <dbReference type="PROSITE-ProRule" id="PRU00023"/>
    </source>
</evidence>
<sequence>MEWLSKLNFRNIFNENVAKRTPETGREVIDSDWFQEWLMSLLGGIVWGTGMPGAGKTVLACIVIEYLQKLVAESESNDICLLFAFCRYTERLMVIDILLAILRQLLERHPQVLPLVKPMYERHKRENTRPSEAEVVDLLRQIATSGLFKQTFYILDGLDEAASDIQVDLLEILSSLPVHFFITSRPLDSLKDIVPHARFLTIIASDPDIALLIDQKIHRMPALRRLLMNSATLKAEVVSMISSKSSGMFLLASLHLDMLKGCASESDVRKALDGLPRGLDGMYDETMERIKALPGPQADLAKRVLIWVTYAQEPLSAEELVLAVSVCPETFRFDDKLEPAGIDSLLSLCCGLIQVEAVTDRKDGIVRFVRKLSIFGDLGLGTDRFEDYKQHYPDDPHALIAATCISFLRHYGFHDAIWDRFASLRREKTSMATYPYEYWALAFLDDCRQYPSFENMHELAWGVYDQDGQGLEWLNSIHVAAAHGICEYFDRIQAYNTAWAGSKDVVAFMMGRWGETALYAAVDNHHAGVVKVILSRRGVDVNRSITTWPRDTPLACASRTEGIDVNAGGHHDIGIDVRGAIDEALDREISLDEKGAFNSLAVRTGDDGCTALAHSLRNSFALLQIPGIDINSADNYGTTILMLALLIETISRLANTSDINAKDAEGRTALVHAVSRGSVEVLEMLVAVEGIDHNCAAKKLLLELEGININSRDKQGRTALAHAISNNTISADYTTSEGSTYLSLAAQSVLQLAQFDVNARDIYALLEIEGVDIHCVDEQGTTLLMSAAGSREVEMVSRFLGLGLGNGQTALAHAVNGIDHNCVDSTGFTGIIDFRDDEGLTAMAYAVSSHRGYTIFKTLLNGLTFLMLAADSVLQLAQFDVNARDIHVEALLEVEGVDVHCVDEWGTTLLIYATIANRLLRLGLGANINAMDTEGRTALFYAAENYDSRDIVCALLEIDGIDVSVQDVKGRTALMVAVEKGYEQTADILRRAGG</sequence>
<dbReference type="EMBL" id="ML210546">
    <property type="protein sequence ID" value="TFK17232.1"/>
    <property type="molecule type" value="Genomic_DNA"/>
</dbReference>
<dbReference type="OrthoDB" id="1577640at2759"/>
<dbReference type="Gene3D" id="3.40.50.300">
    <property type="entry name" value="P-loop containing nucleotide triphosphate hydrolases"/>
    <property type="match status" value="1"/>
</dbReference>
<dbReference type="PROSITE" id="PS50297">
    <property type="entry name" value="ANK_REP_REGION"/>
    <property type="match status" value="1"/>
</dbReference>
<reference evidence="4 5" key="1">
    <citation type="journal article" date="2019" name="Nat. Ecol. Evol.">
        <title>Megaphylogeny resolves global patterns of mushroom evolution.</title>
        <authorList>
            <person name="Varga T."/>
            <person name="Krizsan K."/>
            <person name="Foldi C."/>
            <person name="Dima B."/>
            <person name="Sanchez-Garcia M."/>
            <person name="Sanchez-Ramirez S."/>
            <person name="Szollosi G.J."/>
            <person name="Szarkandi J.G."/>
            <person name="Papp V."/>
            <person name="Albert L."/>
            <person name="Andreopoulos W."/>
            <person name="Angelini C."/>
            <person name="Antonin V."/>
            <person name="Barry K.W."/>
            <person name="Bougher N.L."/>
            <person name="Buchanan P."/>
            <person name="Buyck B."/>
            <person name="Bense V."/>
            <person name="Catcheside P."/>
            <person name="Chovatia M."/>
            <person name="Cooper J."/>
            <person name="Damon W."/>
            <person name="Desjardin D."/>
            <person name="Finy P."/>
            <person name="Geml J."/>
            <person name="Haridas S."/>
            <person name="Hughes K."/>
            <person name="Justo A."/>
            <person name="Karasinski D."/>
            <person name="Kautmanova I."/>
            <person name="Kiss B."/>
            <person name="Kocsube S."/>
            <person name="Kotiranta H."/>
            <person name="LaButti K.M."/>
            <person name="Lechner B.E."/>
            <person name="Liimatainen K."/>
            <person name="Lipzen A."/>
            <person name="Lukacs Z."/>
            <person name="Mihaltcheva S."/>
            <person name="Morgado L.N."/>
            <person name="Niskanen T."/>
            <person name="Noordeloos M.E."/>
            <person name="Ohm R.A."/>
            <person name="Ortiz-Santana B."/>
            <person name="Ovrebo C."/>
            <person name="Racz N."/>
            <person name="Riley R."/>
            <person name="Savchenko A."/>
            <person name="Shiryaev A."/>
            <person name="Soop K."/>
            <person name="Spirin V."/>
            <person name="Szebenyi C."/>
            <person name="Tomsovsky M."/>
            <person name="Tulloss R.E."/>
            <person name="Uehling J."/>
            <person name="Grigoriev I.V."/>
            <person name="Vagvolgyi C."/>
            <person name="Papp T."/>
            <person name="Martin F.M."/>
            <person name="Miettinen O."/>
            <person name="Hibbett D.S."/>
            <person name="Nagy L.G."/>
        </authorList>
    </citation>
    <scope>NUCLEOTIDE SEQUENCE [LARGE SCALE GENOMIC DNA]</scope>
    <source>
        <strain evidence="4 5">CBS 121175</strain>
    </source>
</reference>
<name>A0A5C3KBK5_COPMA</name>
<dbReference type="PROSITE" id="PS50088">
    <property type="entry name" value="ANK_REPEAT"/>
    <property type="match status" value="1"/>
</dbReference>
<accession>A0A5C3KBK5</accession>
<evidence type="ECO:0000256" key="1">
    <source>
        <dbReference type="ARBA" id="ARBA00022737"/>
    </source>
</evidence>
<feature type="repeat" description="ANK" evidence="2">
    <location>
        <begin position="969"/>
        <end position="994"/>
    </location>
</feature>
<dbReference type="InterPro" id="IPR056884">
    <property type="entry name" value="NPHP3-like_N"/>
</dbReference>
<proteinExistence type="predicted"/>
<dbReference type="AlphaFoldDB" id="A0A5C3KBK5"/>
<dbReference type="PANTHER" id="PTHR10039">
    <property type="entry name" value="AMELOGENIN"/>
    <property type="match status" value="1"/>
</dbReference>
<feature type="domain" description="Nephrocystin 3-like N-terminal" evidence="3">
    <location>
        <begin position="24"/>
        <end position="185"/>
    </location>
</feature>
<protein>
    <submittedName>
        <fullName evidence="4">Ankyrin</fullName>
    </submittedName>
</protein>
<dbReference type="SUPFAM" id="SSF48403">
    <property type="entry name" value="Ankyrin repeat"/>
    <property type="match status" value="2"/>
</dbReference>